<feature type="region of interest" description="Disordered" evidence="2">
    <location>
        <begin position="27"/>
        <end position="64"/>
    </location>
</feature>
<dbReference type="InterPro" id="IPR036186">
    <property type="entry name" value="Serpin_sf"/>
</dbReference>
<dbReference type="AlphaFoldDB" id="A0AAN8QAJ9"/>
<proteinExistence type="inferred from homology"/>
<evidence type="ECO:0000313" key="6">
    <source>
        <dbReference type="Proteomes" id="UP001356427"/>
    </source>
</evidence>
<feature type="signal peptide" evidence="3">
    <location>
        <begin position="1"/>
        <end position="19"/>
    </location>
</feature>
<evidence type="ECO:0000256" key="3">
    <source>
        <dbReference type="SAM" id="SignalP"/>
    </source>
</evidence>
<dbReference type="PANTHER" id="PTHR11461:SF363">
    <property type="entry name" value="SERINE (OR CYSTEINE) PROTEINASE INHIBITOR, CLADE A (ALPHA-1 ANTIPROTEINASE, ANTITRYPSIN), MEMBER 1, LIKE PRECURSOR-RELATED"/>
    <property type="match status" value="1"/>
</dbReference>
<feature type="domain" description="Serpin" evidence="4">
    <location>
        <begin position="70"/>
        <end position="253"/>
    </location>
</feature>
<comment type="similarity">
    <text evidence="1">Belongs to the serpin family.</text>
</comment>
<dbReference type="Proteomes" id="UP001356427">
    <property type="component" value="Unassembled WGS sequence"/>
</dbReference>
<feature type="compositionally biased region" description="Basic residues" evidence="2">
    <location>
        <begin position="35"/>
        <end position="56"/>
    </location>
</feature>
<reference evidence="5 6" key="1">
    <citation type="submission" date="2021-04" db="EMBL/GenBank/DDBJ databases">
        <authorList>
            <person name="De Guttry C."/>
            <person name="Zahm M."/>
            <person name="Klopp C."/>
            <person name="Cabau C."/>
            <person name="Louis A."/>
            <person name="Berthelot C."/>
            <person name="Parey E."/>
            <person name="Roest Crollius H."/>
            <person name="Montfort J."/>
            <person name="Robinson-Rechavi M."/>
            <person name="Bucao C."/>
            <person name="Bouchez O."/>
            <person name="Gislard M."/>
            <person name="Lluch J."/>
            <person name="Milhes M."/>
            <person name="Lampietro C."/>
            <person name="Lopez Roques C."/>
            <person name="Donnadieu C."/>
            <person name="Braasch I."/>
            <person name="Desvignes T."/>
            <person name="Postlethwait J."/>
            <person name="Bobe J."/>
            <person name="Wedekind C."/>
            <person name="Guiguen Y."/>
        </authorList>
    </citation>
    <scope>NUCLEOTIDE SEQUENCE [LARGE SCALE GENOMIC DNA]</scope>
    <source>
        <strain evidence="5">Cs_M1</strain>
        <tissue evidence="5">Blood</tissue>
    </source>
</reference>
<name>A0AAN8QAJ9_9TELE</name>
<keyword evidence="6" id="KW-1185">Reference proteome</keyword>
<protein>
    <recommendedName>
        <fullName evidence="4">Serpin domain-containing protein</fullName>
    </recommendedName>
</protein>
<feature type="chain" id="PRO_5043054853" description="Serpin domain-containing protein" evidence="3">
    <location>
        <begin position="20"/>
        <end position="253"/>
    </location>
</feature>
<dbReference type="InterPro" id="IPR000215">
    <property type="entry name" value="Serpin_fam"/>
</dbReference>
<evidence type="ECO:0000256" key="2">
    <source>
        <dbReference type="SAM" id="MobiDB-lite"/>
    </source>
</evidence>
<dbReference type="Pfam" id="PF00079">
    <property type="entry name" value="Serpin"/>
    <property type="match status" value="1"/>
</dbReference>
<dbReference type="SMART" id="SM00093">
    <property type="entry name" value="SERPIN"/>
    <property type="match status" value="1"/>
</dbReference>
<evidence type="ECO:0000259" key="4">
    <source>
        <dbReference type="SMART" id="SM00093"/>
    </source>
</evidence>
<sequence>MWGISYCAIVAVLLCVAWAAPHDGDHAGHTEDHHHHLHHRRRRGPPPARTRPRGRRVLPQAGAPQRRLRLRPYRSLSKANTENMNIFFSPLGIATSLAMLSLGAKGDTHSQLYSTLGYGAFTPDQVNKAYEHLKPHVGPHWGGHAAGHGQCLGLEGRLQALAKFLEDAKHFYASEGFTVDFTNPAEAAAEINKFIAKKTQDKITDMVKDLDPDTAMVLINYVFFRGKWDKPFDATLTHKADFKVDENTKVQWT</sequence>
<dbReference type="GO" id="GO:0005615">
    <property type="term" value="C:extracellular space"/>
    <property type="evidence" value="ECO:0007669"/>
    <property type="project" value="InterPro"/>
</dbReference>
<evidence type="ECO:0000256" key="1">
    <source>
        <dbReference type="RuleBase" id="RU000411"/>
    </source>
</evidence>
<dbReference type="Gene3D" id="3.30.497.10">
    <property type="entry name" value="Antithrombin, subunit I, domain 2"/>
    <property type="match status" value="1"/>
</dbReference>
<dbReference type="GO" id="GO:0004867">
    <property type="term" value="F:serine-type endopeptidase inhibitor activity"/>
    <property type="evidence" value="ECO:0007669"/>
    <property type="project" value="InterPro"/>
</dbReference>
<dbReference type="EMBL" id="JAGTTL010000031">
    <property type="protein sequence ID" value="KAK6297679.1"/>
    <property type="molecule type" value="Genomic_DNA"/>
</dbReference>
<accession>A0AAN8QAJ9</accession>
<comment type="caution">
    <text evidence="5">The sequence shown here is derived from an EMBL/GenBank/DDBJ whole genome shotgun (WGS) entry which is preliminary data.</text>
</comment>
<dbReference type="SUPFAM" id="SSF56574">
    <property type="entry name" value="Serpins"/>
    <property type="match status" value="1"/>
</dbReference>
<gene>
    <name evidence="5" type="ORF">J4Q44_G00322620</name>
</gene>
<dbReference type="InterPro" id="IPR042178">
    <property type="entry name" value="Serpin_sf_1"/>
</dbReference>
<organism evidence="5 6">
    <name type="scientific">Coregonus suidteri</name>
    <dbReference type="NCBI Taxonomy" id="861788"/>
    <lineage>
        <taxon>Eukaryota</taxon>
        <taxon>Metazoa</taxon>
        <taxon>Chordata</taxon>
        <taxon>Craniata</taxon>
        <taxon>Vertebrata</taxon>
        <taxon>Euteleostomi</taxon>
        <taxon>Actinopterygii</taxon>
        <taxon>Neopterygii</taxon>
        <taxon>Teleostei</taxon>
        <taxon>Protacanthopterygii</taxon>
        <taxon>Salmoniformes</taxon>
        <taxon>Salmonidae</taxon>
        <taxon>Coregoninae</taxon>
        <taxon>Coregonus</taxon>
    </lineage>
</organism>
<evidence type="ECO:0000313" key="5">
    <source>
        <dbReference type="EMBL" id="KAK6297679.1"/>
    </source>
</evidence>
<dbReference type="InterPro" id="IPR023796">
    <property type="entry name" value="Serpin_dom"/>
</dbReference>
<dbReference type="FunFam" id="3.30.497.10:FF:000001">
    <property type="entry name" value="Serine protease inhibitor"/>
    <property type="match status" value="1"/>
</dbReference>
<dbReference type="PANTHER" id="PTHR11461">
    <property type="entry name" value="SERINE PROTEASE INHIBITOR, SERPIN"/>
    <property type="match status" value="1"/>
</dbReference>
<keyword evidence="3" id="KW-0732">Signal</keyword>